<organism evidence="1 2">
    <name type="scientific">Pangasianodon gigas</name>
    <name type="common">Mekong giant catfish</name>
    <name type="synonym">Pangasius gigas</name>
    <dbReference type="NCBI Taxonomy" id="30993"/>
    <lineage>
        <taxon>Eukaryota</taxon>
        <taxon>Metazoa</taxon>
        <taxon>Chordata</taxon>
        <taxon>Craniata</taxon>
        <taxon>Vertebrata</taxon>
        <taxon>Euteleostomi</taxon>
        <taxon>Actinopterygii</taxon>
        <taxon>Neopterygii</taxon>
        <taxon>Teleostei</taxon>
        <taxon>Ostariophysi</taxon>
        <taxon>Siluriformes</taxon>
        <taxon>Pangasiidae</taxon>
        <taxon>Pangasianodon</taxon>
    </lineage>
</organism>
<dbReference type="EMBL" id="CM040460">
    <property type="protein sequence ID" value="MCI4380345.1"/>
    <property type="molecule type" value="Genomic_DNA"/>
</dbReference>
<protein>
    <submittedName>
        <fullName evidence="1">Uncharacterized protein</fullName>
    </submittedName>
</protein>
<sequence length="453" mass="51227">MHQWEFKMFYFSGSVVLAVTFLCSFERVAGKCIPSRSLNLEMHQWEFKMFYFSGSVVLAVTFLCSFERVAGKCIPSRCVDPNTCMRSGDGQSCKCAAGYFGDQCDQAVTMNVVCGKDSITISVIEDFFKYYNVGLGSVHLTNPECRARKEVIAGVAFYTVRTPKDQYDFCGGKPVEKNVSHVTYSLTMTSDLQVYANIVRDPAVKIEYKCVYPFIRTVSLPFPVLPVTSETVMRMDELDAEVELSVYRDERYVDVYGGVPIVHFRDRVFVQVSVTRPRDLFNLRVDECWATQTSNPNDTSSLLHTLLLDGCADDETVSFITKSITYRNGTMAQGGQNGVSSTVRFSFEMFRFRTEPHELYLHCIVHLCTQGHGEFCVPECKSIIKREASLKEPVEGLVSYGPIRLEVPERPKMNMLFTLMLPMAAVWILALFLLILIYIAKAGNKRRAFDSPS</sequence>
<accession>A0ACC5WNC1</accession>
<comment type="caution">
    <text evidence="1">The sequence shown here is derived from an EMBL/GenBank/DDBJ whole genome shotgun (WGS) entry which is preliminary data.</text>
</comment>
<dbReference type="Proteomes" id="UP000829447">
    <property type="component" value="Linkage Group LG7"/>
</dbReference>
<name>A0ACC5WNC1_PANGG</name>
<evidence type="ECO:0000313" key="1">
    <source>
        <dbReference type="EMBL" id="MCI4380345.1"/>
    </source>
</evidence>
<proteinExistence type="predicted"/>
<keyword evidence="2" id="KW-1185">Reference proteome</keyword>
<gene>
    <name evidence="1" type="ORF">PGIGA_G00238940</name>
</gene>
<evidence type="ECO:0000313" key="2">
    <source>
        <dbReference type="Proteomes" id="UP000829447"/>
    </source>
</evidence>
<reference evidence="1 2" key="1">
    <citation type="journal article" date="2022" name="bioRxiv">
        <title>An ancient truncated duplication of the anti-Mullerian hormone receptor type 2 gene is a potential conserved master sex determinant in the Pangasiidae catfish family.</title>
        <authorList>
            <person name="Wen M."/>
            <person name="Pan Q."/>
            <person name="Jouanno E."/>
            <person name="Montfort J."/>
            <person name="Zahm M."/>
            <person name="Cabau C."/>
            <person name="Klopp C."/>
            <person name="Iampietro C."/>
            <person name="Roques C."/>
            <person name="Bouchez O."/>
            <person name="Castinel A."/>
            <person name="Donnadieu C."/>
            <person name="Parrinello H."/>
            <person name="Poncet C."/>
            <person name="Belmonte E."/>
            <person name="Gautier V."/>
            <person name="Avarre J.-C."/>
            <person name="Dugue R."/>
            <person name="Gustiano R."/>
            <person name="Ha T.T.T."/>
            <person name="Campet M."/>
            <person name="Sriphairoj K."/>
            <person name="Ribolli J."/>
            <person name="de Almeida F.L."/>
            <person name="Desvignes T."/>
            <person name="Postlethwait J.H."/>
            <person name="Bucao C.F."/>
            <person name="Robinson-Rechavi M."/>
            <person name="Bobe J."/>
            <person name="Herpin A."/>
            <person name="Guiguen Y."/>
        </authorList>
    </citation>
    <scope>NUCLEOTIDE SEQUENCE [LARGE SCALE GENOMIC DNA]</scope>
    <source>
        <strain evidence="1">YG-Dec2019</strain>
    </source>
</reference>